<dbReference type="EnsemblMetazoa" id="Aqu2.1.43551_001">
    <property type="protein sequence ID" value="Aqu2.1.43551_001"/>
    <property type="gene ID" value="Aqu2.1.43551"/>
</dbReference>
<keyword evidence="5" id="KW-0206">Cytoskeleton</keyword>
<gene>
    <name evidence="7" type="primary">100633791</name>
</gene>
<evidence type="ECO:0000256" key="6">
    <source>
        <dbReference type="RuleBase" id="RU000487"/>
    </source>
</evidence>
<dbReference type="FunFam" id="3.30.420.40:FF:000148">
    <property type="entry name" value="Actin, alpha skeletal muscle"/>
    <property type="match status" value="1"/>
</dbReference>
<proteinExistence type="inferred from homology"/>
<dbReference type="eggNOG" id="KOG0676">
    <property type="taxonomic scope" value="Eukaryota"/>
</dbReference>
<reference evidence="8" key="1">
    <citation type="journal article" date="2010" name="Nature">
        <title>The Amphimedon queenslandica genome and the evolution of animal complexity.</title>
        <authorList>
            <person name="Srivastava M."/>
            <person name="Simakov O."/>
            <person name="Chapman J."/>
            <person name="Fahey B."/>
            <person name="Gauthier M.E."/>
            <person name="Mitros T."/>
            <person name="Richards G.S."/>
            <person name="Conaco C."/>
            <person name="Dacre M."/>
            <person name="Hellsten U."/>
            <person name="Larroux C."/>
            <person name="Putnam N.H."/>
            <person name="Stanke M."/>
            <person name="Adamska M."/>
            <person name="Darling A."/>
            <person name="Degnan S.M."/>
            <person name="Oakley T.H."/>
            <person name="Plachetzki D.C."/>
            <person name="Zhai Y."/>
            <person name="Adamski M."/>
            <person name="Calcino A."/>
            <person name="Cummins S.F."/>
            <person name="Goodstein D.M."/>
            <person name="Harris C."/>
            <person name="Jackson D.J."/>
            <person name="Leys S.P."/>
            <person name="Shu S."/>
            <person name="Woodcroft B.J."/>
            <person name="Vervoort M."/>
            <person name="Kosik K.S."/>
            <person name="Manning G."/>
            <person name="Degnan B.M."/>
            <person name="Rokhsar D.S."/>
        </authorList>
    </citation>
    <scope>NUCLEOTIDE SEQUENCE [LARGE SCALE GENOMIC DNA]</scope>
</reference>
<evidence type="ECO:0000256" key="1">
    <source>
        <dbReference type="ARBA" id="ARBA00004245"/>
    </source>
</evidence>
<dbReference type="EnsemblMetazoa" id="XM_003382888.3">
    <property type="protein sequence ID" value="XP_003382936.1"/>
    <property type="gene ID" value="LOC100633791"/>
</dbReference>
<evidence type="ECO:0000256" key="2">
    <source>
        <dbReference type="ARBA" id="ARBA00022490"/>
    </source>
</evidence>
<evidence type="ECO:0000256" key="5">
    <source>
        <dbReference type="ARBA" id="ARBA00023212"/>
    </source>
</evidence>
<dbReference type="GO" id="GO:0005856">
    <property type="term" value="C:cytoskeleton"/>
    <property type="evidence" value="ECO:0007669"/>
    <property type="project" value="UniProtKB-SubCell"/>
</dbReference>
<dbReference type="Pfam" id="PF00022">
    <property type="entry name" value="Actin"/>
    <property type="match status" value="2"/>
</dbReference>
<dbReference type="InterPro" id="IPR004000">
    <property type="entry name" value="Actin"/>
</dbReference>
<dbReference type="STRING" id="400682.A0A1X7VT59"/>
<reference evidence="7" key="2">
    <citation type="submission" date="2017-05" db="UniProtKB">
        <authorList>
            <consortium name="EnsemblMetazoa"/>
        </authorList>
    </citation>
    <scope>IDENTIFICATION</scope>
</reference>
<dbReference type="PRINTS" id="PR00190">
    <property type="entry name" value="ACTIN"/>
</dbReference>
<comment type="similarity">
    <text evidence="6">Belongs to the actin family.</text>
</comment>
<dbReference type="InterPro" id="IPR043129">
    <property type="entry name" value="ATPase_NBD"/>
</dbReference>
<dbReference type="AlphaFoldDB" id="A0A1X7VT59"/>
<evidence type="ECO:0000313" key="8">
    <source>
        <dbReference type="Proteomes" id="UP000007879"/>
    </source>
</evidence>
<keyword evidence="3" id="KW-0547">Nucleotide-binding</keyword>
<dbReference type="GO" id="GO:0005524">
    <property type="term" value="F:ATP binding"/>
    <property type="evidence" value="ECO:0007669"/>
    <property type="project" value="UniProtKB-KW"/>
</dbReference>
<dbReference type="InParanoid" id="A0A1X7VT59"/>
<comment type="subcellular location">
    <subcellularLocation>
        <location evidence="1">Cytoplasm</location>
        <location evidence="1">Cytoskeleton</location>
    </subcellularLocation>
</comment>
<dbReference type="PANTHER" id="PTHR11937">
    <property type="entry name" value="ACTIN"/>
    <property type="match status" value="1"/>
</dbReference>
<dbReference type="Proteomes" id="UP000007879">
    <property type="component" value="Unassembled WGS sequence"/>
</dbReference>
<keyword evidence="2" id="KW-0963">Cytoplasm</keyword>
<protein>
    <recommendedName>
        <fullName evidence="9">Actin, cytoplasmic</fullName>
    </recommendedName>
</protein>
<accession>A0A1X7VT59</accession>
<organism evidence="7">
    <name type="scientific">Amphimedon queenslandica</name>
    <name type="common">Sponge</name>
    <dbReference type="NCBI Taxonomy" id="400682"/>
    <lineage>
        <taxon>Eukaryota</taxon>
        <taxon>Metazoa</taxon>
        <taxon>Porifera</taxon>
        <taxon>Demospongiae</taxon>
        <taxon>Heteroscleromorpha</taxon>
        <taxon>Haplosclerida</taxon>
        <taxon>Niphatidae</taxon>
        <taxon>Amphimedon</taxon>
    </lineage>
</organism>
<dbReference type="OrthoDB" id="74201at2759"/>
<dbReference type="KEGG" id="aqu:100633791"/>
<sequence>MAQQHCSPPKTNVPVVIDNGSSTIKAGYAGDRSPRLIVPTVVGRSGDKVFVGEEVKGKEGLTLEYPIVRGAIKNWDAMTEIWRYVLKELKADTAVNPILLTETVCVAKADREKMTQIMFETFNASSVYLANQPILSLYACGLYDGLILSSGYGVTQIAPSKGGNLIPSANQRSDFAGYDITLKLRELLQGEGISVSEDVAREIKESSCYVASDKNAPPETKPYKLPDGKEITLGAPRKEATEFFLSPALLESMRDTVTKCVSENGVEPETLYSAVVLSGGNVLFHGMAERIQKELQAINGGIPVKVQVAPGGTASTFVGGSILTCLEAFKTLWITKEDYKNGGPAIVHTKCV</sequence>
<keyword evidence="8" id="KW-1185">Reference proteome</keyword>
<dbReference type="Gene3D" id="3.30.420.40">
    <property type="match status" value="2"/>
</dbReference>
<keyword evidence="4" id="KW-0067">ATP-binding</keyword>
<evidence type="ECO:0000313" key="7">
    <source>
        <dbReference type="EnsemblMetazoa" id="Aqu2.1.43551_001"/>
    </source>
</evidence>
<dbReference type="Gene3D" id="3.90.640.10">
    <property type="entry name" value="Actin, Chain A, domain 4"/>
    <property type="match status" value="1"/>
</dbReference>
<name>A0A1X7VT59_AMPQE</name>
<dbReference type="SMART" id="SM00268">
    <property type="entry name" value="ACTIN"/>
    <property type="match status" value="1"/>
</dbReference>
<evidence type="ECO:0008006" key="9">
    <source>
        <dbReference type="Google" id="ProtNLM"/>
    </source>
</evidence>
<dbReference type="SUPFAM" id="SSF53067">
    <property type="entry name" value="Actin-like ATPase domain"/>
    <property type="match status" value="2"/>
</dbReference>
<evidence type="ECO:0000256" key="3">
    <source>
        <dbReference type="ARBA" id="ARBA00022741"/>
    </source>
</evidence>
<evidence type="ECO:0000256" key="4">
    <source>
        <dbReference type="ARBA" id="ARBA00022840"/>
    </source>
</evidence>